<name>A0A4S8N0H5_9ACTN</name>
<evidence type="ECO:0000259" key="12">
    <source>
        <dbReference type="Pfam" id="PF03717"/>
    </source>
</evidence>
<keyword evidence="5 10" id="KW-0732">Signal</keyword>
<dbReference type="GO" id="GO:0017001">
    <property type="term" value="P:antibiotic catabolic process"/>
    <property type="evidence" value="ECO:0007669"/>
    <property type="project" value="InterPro"/>
</dbReference>
<evidence type="ECO:0000256" key="1">
    <source>
        <dbReference type="ARBA" id="ARBA00004370"/>
    </source>
</evidence>
<evidence type="ECO:0000256" key="9">
    <source>
        <dbReference type="RuleBase" id="RU361140"/>
    </source>
</evidence>
<protein>
    <recommendedName>
        <fullName evidence="4 9">Beta-lactamase</fullName>
        <ecNumber evidence="4 9">3.5.2.6</ecNumber>
    </recommendedName>
</protein>
<gene>
    <name evidence="14" type="ORF">E9934_18070</name>
</gene>
<accession>A0A4S8N0H5</accession>
<proteinExistence type="inferred from homology"/>
<dbReference type="Gene3D" id="3.90.1310.10">
    <property type="entry name" value="Penicillin-binding protein 2a (Domain 2)"/>
    <property type="match status" value="1"/>
</dbReference>
<dbReference type="GO" id="GO:0071972">
    <property type="term" value="F:peptidoglycan L,D-transpeptidase activity"/>
    <property type="evidence" value="ECO:0007669"/>
    <property type="project" value="TreeGrafter"/>
</dbReference>
<dbReference type="Gene3D" id="3.40.710.10">
    <property type="entry name" value="DD-peptidase/beta-lactamase superfamily"/>
    <property type="match status" value="1"/>
</dbReference>
<dbReference type="OrthoDB" id="5241017at2"/>
<dbReference type="PANTHER" id="PTHR30627">
    <property type="entry name" value="PEPTIDOGLYCAN D,D-TRANSPEPTIDASE"/>
    <property type="match status" value="1"/>
</dbReference>
<dbReference type="InterPro" id="IPR050515">
    <property type="entry name" value="Beta-lactam/transpept"/>
</dbReference>
<evidence type="ECO:0000256" key="2">
    <source>
        <dbReference type="ARBA" id="ARBA00007171"/>
    </source>
</evidence>
<evidence type="ECO:0000259" key="13">
    <source>
        <dbReference type="Pfam" id="PF05223"/>
    </source>
</evidence>
<keyword evidence="6 9" id="KW-0378">Hydrolase</keyword>
<feature type="domain" description="Penicillin-binding protein transpeptidase" evidence="11">
    <location>
        <begin position="366"/>
        <end position="639"/>
    </location>
</feature>
<dbReference type="SUPFAM" id="SSF56519">
    <property type="entry name" value="Penicillin binding protein dimerisation domain"/>
    <property type="match status" value="1"/>
</dbReference>
<feature type="chain" id="PRO_5020989748" description="Beta-lactamase" evidence="10">
    <location>
        <begin position="22"/>
        <end position="643"/>
    </location>
</feature>
<dbReference type="GO" id="GO:0046677">
    <property type="term" value="P:response to antibiotic"/>
    <property type="evidence" value="ECO:0007669"/>
    <property type="project" value="UniProtKB-UniRule"/>
</dbReference>
<keyword evidence="15" id="KW-1185">Reference proteome</keyword>
<dbReference type="PANTHER" id="PTHR30627:SF24">
    <property type="entry name" value="PENICILLIN-BINDING PROTEIN 4B"/>
    <property type="match status" value="1"/>
</dbReference>
<dbReference type="Pfam" id="PF00905">
    <property type="entry name" value="Transpeptidase"/>
    <property type="match status" value="1"/>
</dbReference>
<dbReference type="GO" id="GO:0008800">
    <property type="term" value="F:beta-lactamase activity"/>
    <property type="evidence" value="ECO:0007669"/>
    <property type="project" value="UniProtKB-UniRule"/>
</dbReference>
<comment type="catalytic activity">
    <reaction evidence="9">
        <text>a beta-lactam + H2O = a substituted beta-amino acid</text>
        <dbReference type="Rhea" id="RHEA:20401"/>
        <dbReference type="ChEBI" id="CHEBI:15377"/>
        <dbReference type="ChEBI" id="CHEBI:35627"/>
        <dbReference type="ChEBI" id="CHEBI:140347"/>
        <dbReference type="EC" id="3.5.2.6"/>
    </reaction>
</comment>
<dbReference type="InterPro" id="IPR002137">
    <property type="entry name" value="Beta-lactam_class-D_AS"/>
</dbReference>
<dbReference type="InterPro" id="IPR012338">
    <property type="entry name" value="Beta-lactam/transpept-like"/>
</dbReference>
<evidence type="ECO:0000256" key="4">
    <source>
        <dbReference type="ARBA" id="ARBA00012865"/>
    </source>
</evidence>
<dbReference type="PROSITE" id="PS00337">
    <property type="entry name" value="BETA_LACTAMASE_D"/>
    <property type="match status" value="1"/>
</dbReference>
<dbReference type="InterPro" id="IPR001460">
    <property type="entry name" value="PCN-bd_Tpept"/>
</dbReference>
<dbReference type="Pfam" id="PF03717">
    <property type="entry name" value="PBP_dimer"/>
    <property type="match status" value="1"/>
</dbReference>
<sequence>MRRSSVAGLSVLLLAAVGLSACTGDDSDTGDDGARAVAQQLADALAAAAAPSAPEQTAAPDPFATMPFGETDAATVTEAYAAIVDDMDGIAPSVALGDVTVDGDAATAELEWSWPVVGDVDPWTYTAEVELARTGDQWTAAWAPSLVEPSLVEGDLLDAVTRSAPRGEVTGAGGVPLVKERPVVRVGIDRVRVAAGRAPASARALAQLVGIEVAPYVAAVRAAGDRAFVEAITYRQDELPSAVQASDIAGILLVDDTQALGPTRDFAAPILGRVGPVTAEMVADDPDNYRVGDIAGISGLQARYDDQLRGIPGRTVEVVSADDETPAREVYSHAVTPGEPLALTLDRELQLEAELILADTGPASALVAIRPSDGAILAAANGSGTAGRNDATYGRYAPGSTFKIVSSLALLRAGLTADSSVECPATTVVDGKQFKNYSDYPASSLGAIPLAEAVAQSCNTAFIGQRDQLADGDLADAAASLGLGIDHDLGFPAYFGEVPAPASETEGAAALIGQGRILASPMVMATVIASVQAGTTVVPRLVEQVDVDVPAEAAPLTAAEAKALRAMLRGVVTGGSGRGLADLPGQVIAKTGTAEYADGGTIRTHAWMVAAKGDLAVAVFVQTGDSGSSTAGPLLEEFLRNAG</sequence>
<dbReference type="GO" id="GO:0008658">
    <property type="term" value="F:penicillin binding"/>
    <property type="evidence" value="ECO:0007669"/>
    <property type="project" value="InterPro"/>
</dbReference>
<comment type="subcellular location">
    <subcellularLocation>
        <location evidence="1">Membrane</location>
    </subcellularLocation>
</comment>
<dbReference type="Pfam" id="PF05223">
    <property type="entry name" value="MecA_N"/>
    <property type="match status" value="1"/>
</dbReference>
<dbReference type="InterPro" id="IPR005311">
    <property type="entry name" value="PBP_dimer"/>
</dbReference>
<evidence type="ECO:0000256" key="10">
    <source>
        <dbReference type="SAM" id="SignalP"/>
    </source>
</evidence>
<evidence type="ECO:0000313" key="15">
    <source>
        <dbReference type="Proteomes" id="UP000307087"/>
    </source>
</evidence>
<dbReference type="InterPro" id="IPR036138">
    <property type="entry name" value="PBP_dimer_sf"/>
</dbReference>
<evidence type="ECO:0000256" key="8">
    <source>
        <dbReference type="ARBA" id="ARBA00023251"/>
    </source>
</evidence>
<dbReference type="GO" id="GO:0005886">
    <property type="term" value="C:plasma membrane"/>
    <property type="evidence" value="ECO:0007669"/>
    <property type="project" value="TreeGrafter"/>
</dbReference>
<dbReference type="InterPro" id="IPR007887">
    <property type="entry name" value="MecA_N"/>
</dbReference>
<feature type="signal peptide" evidence="10">
    <location>
        <begin position="1"/>
        <end position="21"/>
    </location>
</feature>
<evidence type="ECO:0000256" key="6">
    <source>
        <dbReference type="ARBA" id="ARBA00022801"/>
    </source>
</evidence>
<evidence type="ECO:0000256" key="3">
    <source>
        <dbReference type="ARBA" id="ARBA00007898"/>
    </source>
</evidence>
<dbReference type="EC" id="3.5.2.6" evidence="4 9"/>
<keyword evidence="8 9" id="KW-0046">Antibiotic resistance</keyword>
<keyword evidence="7" id="KW-0472">Membrane</keyword>
<dbReference type="PROSITE" id="PS51257">
    <property type="entry name" value="PROKAR_LIPOPROTEIN"/>
    <property type="match status" value="1"/>
</dbReference>
<evidence type="ECO:0000256" key="5">
    <source>
        <dbReference type="ARBA" id="ARBA00022729"/>
    </source>
</evidence>
<organism evidence="14 15">
    <name type="scientific">Nocardioides caeni</name>
    <dbReference type="NCBI Taxonomy" id="574700"/>
    <lineage>
        <taxon>Bacteria</taxon>
        <taxon>Bacillati</taxon>
        <taxon>Actinomycetota</taxon>
        <taxon>Actinomycetes</taxon>
        <taxon>Propionibacteriales</taxon>
        <taxon>Nocardioidaceae</taxon>
        <taxon>Nocardioides</taxon>
    </lineage>
</organism>
<reference evidence="14 15" key="1">
    <citation type="journal article" date="2009" name="Int. J. Syst. Evol. Microbiol.">
        <title>Nocardioides caeni sp. nov., isolated from wastewater.</title>
        <authorList>
            <person name="Yoon J.H."/>
            <person name="Kang S.J."/>
            <person name="Park S."/>
            <person name="Kim W."/>
            <person name="Oh T.K."/>
        </authorList>
    </citation>
    <scope>NUCLEOTIDE SEQUENCE [LARGE SCALE GENOMIC DNA]</scope>
    <source>
        <strain evidence="14 15">DSM 23134</strain>
    </source>
</reference>
<dbReference type="AlphaFoldDB" id="A0A4S8N0H5"/>
<comment type="similarity">
    <text evidence="2">Belongs to the transpeptidase family.</text>
</comment>
<dbReference type="RefSeq" id="WP_136564303.1">
    <property type="nucleotide sequence ID" value="NZ_BAABLS010000006.1"/>
</dbReference>
<dbReference type="EMBL" id="STGW01000019">
    <property type="protein sequence ID" value="THV08992.1"/>
    <property type="molecule type" value="Genomic_DNA"/>
</dbReference>
<evidence type="ECO:0000313" key="14">
    <source>
        <dbReference type="EMBL" id="THV08992.1"/>
    </source>
</evidence>
<feature type="domain" description="NTF2-like N-terminal transpeptidase" evidence="13">
    <location>
        <begin position="39"/>
        <end position="155"/>
    </location>
</feature>
<evidence type="ECO:0000256" key="7">
    <source>
        <dbReference type="ARBA" id="ARBA00023136"/>
    </source>
</evidence>
<comment type="caution">
    <text evidence="14">The sequence shown here is derived from an EMBL/GenBank/DDBJ whole genome shotgun (WGS) entry which is preliminary data.</text>
</comment>
<feature type="domain" description="Penicillin-binding protein dimerisation" evidence="12">
    <location>
        <begin position="163"/>
        <end position="321"/>
    </location>
</feature>
<comment type="similarity">
    <text evidence="3 9">Belongs to the class-D beta-lactamase family.</text>
</comment>
<dbReference type="SUPFAM" id="SSF56601">
    <property type="entry name" value="beta-lactamase/transpeptidase-like"/>
    <property type="match status" value="1"/>
</dbReference>
<dbReference type="Proteomes" id="UP000307087">
    <property type="component" value="Unassembled WGS sequence"/>
</dbReference>
<evidence type="ECO:0000259" key="11">
    <source>
        <dbReference type="Pfam" id="PF00905"/>
    </source>
</evidence>
<dbReference type="GO" id="GO:0071555">
    <property type="term" value="P:cell wall organization"/>
    <property type="evidence" value="ECO:0007669"/>
    <property type="project" value="TreeGrafter"/>
</dbReference>